<dbReference type="GO" id="GO:0000976">
    <property type="term" value="F:transcription cis-regulatory region binding"/>
    <property type="evidence" value="ECO:0007669"/>
    <property type="project" value="TreeGrafter"/>
</dbReference>
<evidence type="ECO:0000256" key="1">
    <source>
        <dbReference type="ARBA" id="ARBA00023015"/>
    </source>
</evidence>
<evidence type="ECO:0000256" key="2">
    <source>
        <dbReference type="ARBA" id="ARBA00023125"/>
    </source>
</evidence>
<evidence type="ECO:0000256" key="3">
    <source>
        <dbReference type="ARBA" id="ARBA00023163"/>
    </source>
</evidence>
<dbReference type="Gene3D" id="1.10.357.10">
    <property type="entry name" value="Tetracycline Repressor, domain 2"/>
    <property type="match status" value="1"/>
</dbReference>
<dbReference type="AlphaFoldDB" id="A0A931DI17"/>
<evidence type="ECO:0000313" key="6">
    <source>
        <dbReference type="EMBL" id="MBG6088587.1"/>
    </source>
</evidence>
<evidence type="ECO:0000259" key="5">
    <source>
        <dbReference type="PROSITE" id="PS50977"/>
    </source>
</evidence>
<dbReference type="InterPro" id="IPR001647">
    <property type="entry name" value="HTH_TetR"/>
</dbReference>
<keyword evidence="3" id="KW-0804">Transcription</keyword>
<name>A0A931DI17_9ACTN</name>
<protein>
    <submittedName>
        <fullName evidence="6">AcrR family transcriptional regulator</fullName>
    </submittedName>
</protein>
<sequence>MAEGLRERKKRRTRRHISEVATGLFVERGFAEVTIAEVAEAAEVSVNTVYNHFRSKEDLVLPPDEASSRRLADIVRERPPGETAARAVLARLREEVRRRDRAVGLAEGFGRVFEMMRGAPTLIARLEDLAEQMTAALAEVLAEETGSAPDDPLPRLVAGQIGWCHAQVFGEIGRRITAGEDPGAIAEGVLRLLDVIEELLGERVLEYAPRAAG</sequence>
<dbReference type="Gene3D" id="1.10.10.60">
    <property type="entry name" value="Homeodomain-like"/>
    <property type="match status" value="1"/>
</dbReference>
<dbReference type="Pfam" id="PF17754">
    <property type="entry name" value="TetR_C_14"/>
    <property type="match status" value="1"/>
</dbReference>
<dbReference type="InterPro" id="IPR050109">
    <property type="entry name" value="HTH-type_TetR-like_transc_reg"/>
</dbReference>
<keyword evidence="7" id="KW-1185">Reference proteome</keyword>
<proteinExistence type="predicted"/>
<dbReference type="RefSeq" id="WP_197011286.1">
    <property type="nucleotide sequence ID" value="NZ_BAABES010000005.1"/>
</dbReference>
<keyword evidence="2 4" id="KW-0238">DNA-binding</keyword>
<accession>A0A931DI17</accession>
<organism evidence="6 7">
    <name type="scientific">Actinomadura viridis</name>
    <dbReference type="NCBI Taxonomy" id="58110"/>
    <lineage>
        <taxon>Bacteria</taxon>
        <taxon>Bacillati</taxon>
        <taxon>Actinomycetota</taxon>
        <taxon>Actinomycetes</taxon>
        <taxon>Streptosporangiales</taxon>
        <taxon>Thermomonosporaceae</taxon>
        <taxon>Actinomadura</taxon>
    </lineage>
</organism>
<dbReference type="InterPro" id="IPR009057">
    <property type="entry name" value="Homeodomain-like_sf"/>
</dbReference>
<dbReference type="PROSITE" id="PS50977">
    <property type="entry name" value="HTH_TETR_2"/>
    <property type="match status" value="1"/>
</dbReference>
<evidence type="ECO:0000256" key="4">
    <source>
        <dbReference type="PROSITE-ProRule" id="PRU00335"/>
    </source>
</evidence>
<feature type="domain" description="HTH tetR-type" evidence="5">
    <location>
        <begin position="11"/>
        <end position="71"/>
    </location>
</feature>
<evidence type="ECO:0000313" key="7">
    <source>
        <dbReference type="Proteomes" id="UP000614047"/>
    </source>
</evidence>
<dbReference type="SUPFAM" id="SSF46689">
    <property type="entry name" value="Homeodomain-like"/>
    <property type="match status" value="1"/>
</dbReference>
<dbReference type="PANTHER" id="PTHR30055">
    <property type="entry name" value="HTH-TYPE TRANSCRIPTIONAL REGULATOR RUTR"/>
    <property type="match status" value="1"/>
</dbReference>
<reference evidence="6" key="1">
    <citation type="submission" date="2020-11" db="EMBL/GenBank/DDBJ databases">
        <title>Sequencing the genomes of 1000 actinobacteria strains.</title>
        <authorList>
            <person name="Klenk H.-P."/>
        </authorList>
    </citation>
    <scope>NUCLEOTIDE SEQUENCE</scope>
    <source>
        <strain evidence="6">DSM 43175</strain>
    </source>
</reference>
<dbReference type="PRINTS" id="PR00455">
    <property type="entry name" value="HTHTETR"/>
</dbReference>
<dbReference type="Proteomes" id="UP000614047">
    <property type="component" value="Unassembled WGS sequence"/>
</dbReference>
<keyword evidence="1" id="KW-0805">Transcription regulation</keyword>
<dbReference type="PANTHER" id="PTHR30055:SF234">
    <property type="entry name" value="HTH-TYPE TRANSCRIPTIONAL REGULATOR BETI"/>
    <property type="match status" value="1"/>
</dbReference>
<comment type="caution">
    <text evidence="6">The sequence shown here is derived from an EMBL/GenBank/DDBJ whole genome shotgun (WGS) entry which is preliminary data.</text>
</comment>
<gene>
    <name evidence="6" type="ORF">IW256_002700</name>
</gene>
<dbReference type="InterPro" id="IPR041347">
    <property type="entry name" value="MftR_C"/>
</dbReference>
<dbReference type="EMBL" id="JADOUA010000001">
    <property type="protein sequence ID" value="MBG6088587.1"/>
    <property type="molecule type" value="Genomic_DNA"/>
</dbReference>
<feature type="DNA-binding region" description="H-T-H motif" evidence="4">
    <location>
        <begin position="34"/>
        <end position="53"/>
    </location>
</feature>
<dbReference type="GO" id="GO:0003700">
    <property type="term" value="F:DNA-binding transcription factor activity"/>
    <property type="evidence" value="ECO:0007669"/>
    <property type="project" value="TreeGrafter"/>
</dbReference>
<dbReference type="Pfam" id="PF00440">
    <property type="entry name" value="TetR_N"/>
    <property type="match status" value="1"/>
</dbReference>